<name>A0A5N1GED4_9LACT</name>
<evidence type="ECO:0000256" key="1">
    <source>
        <dbReference type="SAM" id="Phobius"/>
    </source>
</evidence>
<reference evidence="2 3" key="1">
    <citation type="submission" date="2019-09" db="EMBL/GenBank/DDBJ databases">
        <title>Draft genome sequence assemblies of isolates from the urinary tract.</title>
        <authorList>
            <person name="Mores C.R."/>
            <person name="Putonti C."/>
            <person name="Wolfe A.J."/>
        </authorList>
    </citation>
    <scope>NUCLEOTIDE SEQUENCE [LARGE SCALE GENOMIC DNA]</scope>
    <source>
        <strain evidence="2 3">UMB623</strain>
    </source>
</reference>
<dbReference type="EMBL" id="VYWO01000009">
    <property type="protein sequence ID" value="KAA9299285.1"/>
    <property type="molecule type" value="Genomic_DNA"/>
</dbReference>
<sequence length="172" mass="19520">MELSQDQVLIRRLKRFAIFFLVISIFNVISQLITTISSFQSKAFDASQFEMLGPEMVEQMRQTFAYSHSMPVRLMNVVYLLLYVVLVYLFYKEWQKLRDFQIDPQTKTNFTIACAISLAIPLVNALLTHLAGLGAFSAMAGWIGAAIVIVLNLILFGICFYTYKKLADQGAV</sequence>
<feature type="transmembrane region" description="Helical" evidence="1">
    <location>
        <begin position="16"/>
        <end position="39"/>
    </location>
</feature>
<keyword evidence="1" id="KW-1133">Transmembrane helix</keyword>
<evidence type="ECO:0000313" key="3">
    <source>
        <dbReference type="Proteomes" id="UP000327148"/>
    </source>
</evidence>
<feature type="transmembrane region" description="Helical" evidence="1">
    <location>
        <begin position="112"/>
        <end position="136"/>
    </location>
</feature>
<dbReference type="Proteomes" id="UP000327148">
    <property type="component" value="Unassembled WGS sequence"/>
</dbReference>
<comment type="caution">
    <text evidence="2">The sequence shown here is derived from an EMBL/GenBank/DDBJ whole genome shotgun (WGS) entry which is preliminary data.</text>
</comment>
<keyword evidence="1" id="KW-0812">Transmembrane</keyword>
<gene>
    <name evidence="2" type="ORF">F6I03_09490</name>
</gene>
<protein>
    <submittedName>
        <fullName evidence="2">Uncharacterized protein</fullName>
    </submittedName>
</protein>
<accession>A0A5N1GED4</accession>
<evidence type="ECO:0000313" key="2">
    <source>
        <dbReference type="EMBL" id="KAA9299285.1"/>
    </source>
</evidence>
<dbReference type="OrthoDB" id="2136203at2"/>
<feature type="transmembrane region" description="Helical" evidence="1">
    <location>
        <begin position="142"/>
        <end position="163"/>
    </location>
</feature>
<organism evidence="2 3">
    <name type="scientific">Aerococcus sanguinicola</name>
    <dbReference type="NCBI Taxonomy" id="119206"/>
    <lineage>
        <taxon>Bacteria</taxon>
        <taxon>Bacillati</taxon>
        <taxon>Bacillota</taxon>
        <taxon>Bacilli</taxon>
        <taxon>Lactobacillales</taxon>
        <taxon>Aerococcaceae</taxon>
        <taxon>Aerococcus</taxon>
    </lineage>
</organism>
<keyword evidence="1" id="KW-0472">Membrane</keyword>
<feature type="transmembrane region" description="Helical" evidence="1">
    <location>
        <begin position="74"/>
        <end position="91"/>
    </location>
</feature>
<dbReference type="RefSeq" id="WP_070431563.1">
    <property type="nucleotide sequence ID" value="NZ_VYWO01000009.1"/>
</dbReference>
<dbReference type="AlphaFoldDB" id="A0A5N1GED4"/>
<proteinExistence type="predicted"/>